<name>A0ACB5SS65_AMBMO</name>
<reference evidence="1" key="1">
    <citation type="submission" date="2023-04" db="EMBL/GenBank/DDBJ databases">
        <title>Ambrosiozyma monospora NBRC 10751.</title>
        <authorList>
            <person name="Ichikawa N."/>
            <person name="Sato H."/>
            <person name="Tonouchi N."/>
        </authorList>
    </citation>
    <scope>NUCLEOTIDE SEQUENCE</scope>
    <source>
        <strain evidence="1">NBRC 10751</strain>
    </source>
</reference>
<evidence type="ECO:0000313" key="1">
    <source>
        <dbReference type="EMBL" id="GME70866.1"/>
    </source>
</evidence>
<comment type="caution">
    <text evidence="1">The sequence shown here is derived from an EMBL/GenBank/DDBJ whole genome shotgun (WGS) entry which is preliminary data.</text>
</comment>
<keyword evidence="2" id="KW-1185">Reference proteome</keyword>
<gene>
    <name evidence="1" type="ORF">Amon02_000036800</name>
</gene>
<organism evidence="1 2">
    <name type="scientific">Ambrosiozyma monospora</name>
    <name type="common">Yeast</name>
    <name type="synonym">Endomycopsis monosporus</name>
    <dbReference type="NCBI Taxonomy" id="43982"/>
    <lineage>
        <taxon>Eukaryota</taxon>
        <taxon>Fungi</taxon>
        <taxon>Dikarya</taxon>
        <taxon>Ascomycota</taxon>
        <taxon>Saccharomycotina</taxon>
        <taxon>Pichiomycetes</taxon>
        <taxon>Pichiales</taxon>
        <taxon>Pichiaceae</taxon>
        <taxon>Ambrosiozyma</taxon>
    </lineage>
</organism>
<proteinExistence type="predicted"/>
<accession>A0ACB5SS65</accession>
<dbReference type="EMBL" id="BSXS01000109">
    <property type="protein sequence ID" value="GME70866.1"/>
    <property type="molecule type" value="Genomic_DNA"/>
</dbReference>
<protein>
    <submittedName>
        <fullName evidence="1">Unnamed protein product</fullName>
    </submittedName>
</protein>
<evidence type="ECO:0000313" key="2">
    <source>
        <dbReference type="Proteomes" id="UP001165064"/>
    </source>
</evidence>
<dbReference type="Proteomes" id="UP001165064">
    <property type="component" value="Unassembled WGS sequence"/>
</dbReference>
<sequence>MYTHQPITRNTKPKDPKLLNASFNQDQSCFAICHENGFRVYNTDPMELRMKRNFISTRDNNGIGLISMLHRTNYVALVGGGKQPRFPINKLCIWDDLKKKPSIFLEFLSPVLGVILSRIRIIVMLQNKVLIHAFESKPKLLHSYETFDNEDGVADLSTNEQVSILVFPGRAIGQIQLVDISPLNKDKNLISIIKAHKSKIRALSISNSGTMVASASETGTLIRIHDTLKCTLLFEFRRGLDKAVITSMKFSPNDSKLAVLSDKNTLHVYNLQNNSGSAGGNNAVGVSQNNEDGNGLVGSNGAGNSNWSLNKSHFLKNLPLLPNYFKSTWSFVSKNVGSNDDLVNDFGVLGWSDNDSIIILWKFKGIWEKYVIVERYQELSSSNSSLNSNKAKWEIVREGWRSFGDLDD</sequence>